<sequence>MYINVTITQYWLNTSKGEGMNEIDILRWVHILAMVYWLGGEWGVFQSSYNVVNHKLSMDERRRHMETAYRIDLLARIGITLMLPLGLQMGYYYGFVPFMEGWLIAMWFFFLGILLTEVMAFYYRETDRGITLGKIVEISRYIQIGFLIGLGGMGLLSLGPVDVSGGYWYPAKMVTFGVMLIIGLLLRFVMREWTILFRVLATGPNAEAEAQLDSSISKARIMAYFYWVGIAGTGFLGAVKPF</sequence>
<protein>
    <submittedName>
        <fullName evidence="2">Fimbrial protein pilin</fullName>
    </submittedName>
</protein>
<evidence type="ECO:0000313" key="3">
    <source>
        <dbReference type="Proteomes" id="UP000016762"/>
    </source>
</evidence>
<dbReference type="STRING" id="1397666.RS24_00337"/>
<feature type="transmembrane region" description="Helical" evidence="1">
    <location>
        <begin position="167"/>
        <end position="189"/>
    </location>
</feature>
<evidence type="ECO:0000313" key="2">
    <source>
        <dbReference type="EMBL" id="ERL47398.1"/>
    </source>
</evidence>
<keyword evidence="1" id="KW-1133">Transmembrane helix</keyword>
<dbReference type="EMBL" id="AWXE01000001">
    <property type="protein sequence ID" value="ERL47398.1"/>
    <property type="molecule type" value="Genomic_DNA"/>
</dbReference>
<dbReference type="PATRIC" id="fig|1397666.3.peg.311"/>
<feature type="transmembrane region" description="Helical" evidence="1">
    <location>
        <begin position="221"/>
        <end position="239"/>
    </location>
</feature>
<feature type="transmembrane region" description="Helical" evidence="1">
    <location>
        <begin position="144"/>
        <end position="161"/>
    </location>
</feature>
<dbReference type="AlphaFoldDB" id="U2WV56"/>
<dbReference type="Proteomes" id="UP000016762">
    <property type="component" value="Unassembled WGS sequence"/>
</dbReference>
<keyword evidence="1" id="KW-0812">Transmembrane</keyword>
<comment type="caution">
    <text evidence="2">The sequence shown here is derived from an EMBL/GenBank/DDBJ whole genome shotgun (WGS) entry which is preliminary data.</text>
</comment>
<feature type="transmembrane region" description="Helical" evidence="1">
    <location>
        <begin position="73"/>
        <end position="95"/>
    </location>
</feature>
<reference evidence="2 3" key="1">
    <citation type="journal article" date="2014" name="FEMS Microbiol. Ecol.">
        <title>Genomic differentiation among two strains of the PS1 clade isolated from geographically separated marine habitats.</title>
        <authorList>
            <person name="Jimenez-Infante F."/>
            <person name="Ngugi D.K."/>
            <person name="Alam I."/>
            <person name="Rashid M."/>
            <person name="Baalawi W."/>
            <person name="Kamau A.A."/>
            <person name="Bajic V.B."/>
            <person name="Stingl U."/>
        </authorList>
    </citation>
    <scope>NUCLEOTIDE SEQUENCE [LARGE SCALE GENOMIC DNA]</scope>
    <source>
        <strain evidence="2 3">RS24</strain>
    </source>
</reference>
<keyword evidence="3" id="KW-1185">Reference proteome</keyword>
<proteinExistence type="predicted"/>
<gene>
    <name evidence="2" type="ORF">RS24_00337</name>
</gene>
<evidence type="ECO:0000256" key="1">
    <source>
        <dbReference type="SAM" id="Phobius"/>
    </source>
</evidence>
<keyword evidence="1" id="KW-0472">Membrane</keyword>
<accession>U2WV56</accession>
<dbReference type="eggNOG" id="ENOG502Z8VP">
    <property type="taxonomic scope" value="Bacteria"/>
</dbReference>
<feature type="transmembrane region" description="Helical" evidence="1">
    <location>
        <begin position="101"/>
        <end position="123"/>
    </location>
</feature>
<name>U2WV56_9PROT</name>
<organism evidence="2 3">
    <name type="scientific">Candidatus Micropelagius thuwalensis</name>
    <dbReference type="NCBI Taxonomy" id="1397666"/>
    <lineage>
        <taxon>Bacteria</taxon>
        <taxon>Pseudomonadati</taxon>
        <taxon>Pseudomonadota</taxon>
        <taxon>Alphaproteobacteria</taxon>
        <taxon>PS1 clade</taxon>
        <taxon>Candidatus Micropelagius</taxon>
    </lineage>
</organism>